<dbReference type="SMART" id="SM00904">
    <property type="entry name" value="Flavokinase"/>
    <property type="match status" value="1"/>
</dbReference>
<dbReference type="Proteomes" id="UP000049127">
    <property type="component" value="Unassembled WGS sequence"/>
</dbReference>
<evidence type="ECO:0000256" key="4">
    <source>
        <dbReference type="ARBA" id="ARBA00022630"/>
    </source>
</evidence>
<evidence type="ECO:0000256" key="5">
    <source>
        <dbReference type="ARBA" id="ARBA00022643"/>
    </source>
</evidence>
<comment type="similarity">
    <text evidence="15">Belongs to the ribF family.</text>
</comment>
<dbReference type="Gene3D" id="3.40.50.620">
    <property type="entry name" value="HUPs"/>
    <property type="match status" value="1"/>
</dbReference>
<evidence type="ECO:0000256" key="14">
    <source>
        <dbReference type="ARBA" id="ARBA00049494"/>
    </source>
</evidence>
<dbReference type="OrthoDB" id="9803667at2"/>
<comment type="function">
    <text evidence="1">Catalyzes the phosphorylation of riboflavin to FMN followed by the adenylation of FMN to FAD.</text>
</comment>
<protein>
    <recommendedName>
        <fullName evidence="15">Riboflavin biosynthesis protein</fullName>
    </recommendedName>
    <domain>
        <recommendedName>
            <fullName evidence="15">Riboflavin kinase</fullName>
            <ecNumber evidence="15">2.7.1.26</ecNumber>
        </recommendedName>
        <alternativeName>
            <fullName evidence="15">Flavokinase</fullName>
        </alternativeName>
    </domain>
    <domain>
        <recommendedName>
            <fullName evidence="15">FMN adenylyltransferase</fullName>
            <ecNumber evidence="15">2.7.7.2</ecNumber>
        </recommendedName>
        <alternativeName>
            <fullName evidence="15">FAD pyrophosphorylase</fullName>
        </alternativeName>
        <alternativeName>
            <fullName evidence="15">FAD synthase</fullName>
        </alternativeName>
    </domain>
</protein>
<dbReference type="FunFam" id="3.40.50.620:FF:000021">
    <property type="entry name" value="Riboflavin biosynthesis protein"/>
    <property type="match status" value="1"/>
</dbReference>
<comment type="catalytic activity">
    <reaction evidence="14 15">
        <text>FMN + ATP + H(+) = FAD + diphosphate</text>
        <dbReference type="Rhea" id="RHEA:17237"/>
        <dbReference type="ChEBI" id="CHEBI:15378"/>
        <dbReference type="ChEBI" id="CHEBI:30616"/>
        <dbReference type="ChEBI" id="CHEBI:33019"/>
        <dbReference type="ChEBI" id="CHEBI:57692"/>
        <dbReference type="ChEBI" id="CHEBI:58210"/>
        <dbReference type="EC" id="2.7.7.2"/>
    </reaction>
</comment>
<evidence type="ECO:0000256" key="8">
    <source>
        <dbReference type="ARBA" id="ARBA00022741"/>
    </source>
</evidence>
<dbReference type="InterPro" id="IPR014729">
    <property type="entry name" value="Rossmann-like_a/b/a_fold"/>
</dbReference>
<evidence type="ECO:0000313" key="18">
    <source>
        <dbReference type="Proteomes" id="UP000049127"/>
    </source>
</evidence>
<accession>A0A0C7G279</accession>
<keyword evidence="7 15" id="KW-0548">Nucleotidyltransferase</keyword>
<feature type="domain" description="Riboflavin kinase" evidence="16">
    <location>
        <begin position="181"/>
        <end position="305"/>
    </location>
</feature>
<dbReference type="EMBL" id="CEKZ01000003">
    <property type="protein sequence ID" value="CEQ02570.1"/>
    <property type="molecule type" value="Genomic_DNA"/>
</dbReference>
<dbReference type="CDD" id="cd02064">
    <property type="entry name" value="FAD_synthetase_N"/>
    <property type="match status" value="1"/>
</dbReference>
<dbReference type="InterPro" id="IPR023465">
    <property type="entry name" value="Riboflavin_kinase_dom_sf"/>
</dbReference>
<evidence type="ECO:0000256" key="15">
    <source>
        <dbReference type="PIRNR" id="PIRNR004491"/>
    </source>
</evidence>
<dbReference type="NCBIfam" id="NF004160">
    <property type="entry name" value="PRK05627.1-3"/>
    <property type="match status" value="1"/>
</dbReference>
<keyword evidence="9 15" id="KW-0418">Kinase</keyword>
<dbReference type="GO" id="GO:0003919">
    <property type="term" value="F:FMN adenylyltransferase activity"/>
    <property type="evidence" value="ECO:0007669"/>
    <property type="project" value="UniProtKB-UniRule"/>
</dbReference>
<gene>
    <name evidence="17" type="primary">ribC</name>
    <name evidence="17" type="ORF">R28058_03031</name>
</gene>
<keyword evidence="8 15" id="KW-0547">Nucleotide-binding</keyword>
<dbReference type="InterPro" id="IPR002606">
    <property type="entry name" value="Riboflavin_kinase_bac"/>
</dbReference>
<dbReference type="GO" id="GO:0009398">
    <property type="term" value="P:FMN biosynthetic process"/>
    <property type="evidence" value="ECO:0007669"/>
    <property type="project" value="UniProtKB-UniRule"/>
</dbReference>
<dbReference type="Pfam" id="PF01687">
    <property type="entry name" value="Flavokinase"/>
    <property type="match status" value="1"/>
</dbReference>
<dbReference type="UniPathway" id="UPA00277">
    <property type="reaction ID" value="UER00407"/>
</dbReference>
<comment type="pathway">
    <text evidence="2 15">Cofactor biosynthesis; FAD biosynthesis; FAD from FMN: step 1/1.</text>
</comment>
<evidence type="ECO:0000256" key="10">
    <source>
        <dbReference type="ARBA" id="ARBA00022827"/>
    </source>
</evidence>
<dbReference type="NCBIfam" id="TIGR00125">
    <property type="entry name" value="cyt_tran_rel"/>
    <property type="match status" value="1"/>
</dbReference>
<dbReference type="InterPro" id="IPR015865">
    <property type="entry name" value="Riboflavin_kinase_bac/euk"/>
</dbReference>
<dbReference type="NCBIfam" id="NF004162">
    <property type="entry name" value="PRK05627.1-5"/>
    <property type="match status" value="1"/>
</dbReference>
<dbReference type="NCBIfam" id="TIGR00083">
    <property type="entry name" value="ribF"/>
    <property type="match status" value="1"/>
</dbReference>
<dbReference type="SUPFAM" id="SSF82114">
    <property type="entry name" value="Riboflavin kinase-like"/>
    <property type="match status" value="1"/>
</dbReference>
<evidence type="ECO:0000256" key="12">
    <source>
        <dbReference type="ARBA" id="ARBA00023268"/>
    </source>
</evidence>
<evidence type="ECO:0000313" key="17">
    <source>
        <dbReference type="EMBL" id="CEQ02570.1"/>
    </source>
</evidence>
<evidence type="ECO:0000256" key="7">
    <source>
        <dbReference type="ARBA" id="ARBA00022695"/>
    </source>
</evidence>
<keyword evidence="6 15" id="KW-0808">Transferase</keyword>
<dbReference type="InterPro" id="IPR023468">
    <property type="entry name" value="Riboflavin_kinase"/>
</dbReference>
<dbReference type="GO" id="GO:0009231">
    <property type="term" value="P:riboflavin biosynthetic process"/>
    <property type="evidence" value="ECO:0007669"/>
    <property type="project" value="InterPro"/>
</dbReference>
<sequence>MTIIKSLNEVTNISESVVTIGNFDGIHKGHIKLIKEAVKEARKRGCKSIVFTFENHPLSYFKVNTIRNIITNDEKIKILKSLGVDVVLMVPFNEYMTRVSALSFIEEILVNKLNCKKVIVGHDFTFARNKEGNSKTLEEIGKKHRFEVEIIEPIKIDGIRISSSYIRKLIDEGRVSKVKKFLGRNFTLRGEVIHARKIGRTIGFPTANLKTGNNLIIPKCGIYAVKVHLSTKTYYGATNIGFNPTVNGQALSIETNILDFNQDIYGDIIEIEFLERIRDEKKFNSLEELKGQLKKDVNFVYEKYVYKHN</sequence>
<dbReference type="GO" id="GO:0005524">
    <property type="term" value="F:ATP binding"/>
    <property type="evidence" value="ECO:0007669"/>
    <property type="project" value="UniProtKB-UniRule"/>
</dbReference>
<dbReference type="FunFam" id="2.40.30.30:FF:000003">
    <property type="entry name" value="Riboflavin biosynthesis protein"/>
    <property type="match status" value="1"/>
</dbReference>
<dbReference type="Pfam" id="PF06574">
    <property type="entry name" value="FAD_syn"/>
    <property type="match status" value="1"/>
</dbReference>
<dbReference type="UniPathway" id="UPA00276">
    <property type="reaction ID" value="UER00406"/>
</dbReference>
<dbReference type="RefSeq" id="WP_055341278.1">
    <property type="nucleotide sequence ID" value="NZ_CDNI01000003.1"/>
</dbReference>
<dbReference type="SUPFAM" id="SSF52374">
    <property type="entry name" value="Nucleotidylyl transferase"/>
    <property type="match status" value="1"/>
</dbReference>
<dbReference type="EC" id="2.7.7.2" evidence="15"/>
<name>A0A0C7G279_PARSO</name>
<organism evidence="17 18">
    <name type="scientific">Paraclostridium sordellii</name>
    <name type="common">Clostridium sordellii</name>
    <dbReference type="NCBI Taxonomy" id="1505"/>
    <lineage>
        <taxon>Bacteria</taxon>
        <taxon>Bacillati</taxon>
        <taxon>Bacillota</taxon>
        <taxon>Clostridia</taxon>
        <taxon>Peptostreptococcales</taxon>
        <taxon>Peptostreptococcaceae</taxon>
        <taxon>Paraclostridium</taxon>
    </lineage>
</organism>
<dbReference type="GO" id="GO:0008531">
    <property type="term" value="F:riboflavin kinase activity"/>
    <property type="evidence" value="ECO:0007669"/>
    <property type="project" value="UniProtKB-UniRule"/>
</dbReference>
<dbReference type="PANTHER" id="PTHR22749:SF6">
    <property type="entry name" value="RIBOFLAVIN KINASE"/>
    <property type="match status" value="1"/>
</dbReference>
<evidence type="ECO:0000256" key="6">
    <source>
        <dbReference type="ARBA" id="ARBA00022679"/>
    </source>
</evidence>
<evidence type="ECO:0000259" key="16">
    <source>
        <dbReference type="SMART" id="SM00904"/>
    </source>
</evidence>
<dbReference type="Gene3D" id="2.40.30.30">
    <property type="entry name" value="Riboflavin kinase-like"/>
    <property type="match status" value="1"/>
</dbReference>
<evidence type="ECO:0000256" key="9">
    <source>
        <dbReference type="ARBA" id="ARBA00022777"/>
    </source>
</evidence>
<dbReference type="EC" id="2.7.1.26" evidence="15"/>
<dbReference type="InterPro" id="IPR015864">
    <property type="entry name" value="FAD_synthase"/>
</dbReference>
<keyword evidence="10 15" id="KW-0274">FAD</keyword>
<dbReference type="GO" id="GO:0006747">
    <property type="term" value="P:FAD biosynthetic process"/>
    <property type="evidence" value="ECO:0007669"/>
    <property type="project" value="UniProtKB-UniRule"/>
</dbReference>
<keyword evidence="12" id="KW-0511">Multifunctional enzyme</keyword>
<evidence type="ECO:0000256" key="13">
    <source>
        <dbReference type="ARBA" id="ARBA00047880"/>
    </source>
</evidence>
<keyword evidence="11 15" id="KW-0067">ATP-binding</keyword>
<evidence type="ECO:0000256" key="11">
    <source>
        <dbReference type="ARBA" id="ARBA00022840"/>
    </source>
</evidence>
<dbReference type="PANTHER" id="PTHR22749">
    <property type="entry name" value="RIBOFLAVIN KINASE/FMN ADENYLYLTRANSFERASE"/>
    <property type="match status" value="1"/>
</dbReference>
<reference evidence="17 18" key="1">
    <citation type="submission" date="2015-01" db="EMBL/GenBank/DDBJ databases">
        <authorList>
            <person name="Aslett A.Martin."/>
            <person name="De Silva Nishadi"/>
        </authorList>
    </citation>
    <scope>NUCLEOTIDE SEQUENCE [LARGE SCALE GENOMIC DNA]</scope>
    <source>
        <strain evidence="17 18">R28058</strain>
    </source>
</reference>
<comment type="catalytic activity">
    <reaction evidence="13 15">
        <text>riboflavin + ATP = FMN + ADP + H(+)</text>
        <dbReference type="Rhea" id="RHEA:14357"/>
        <dbReference type="ChEBI" id="CHEBI:15378"/>
        <dbReference type="ChEBI" id="CHEBI:30616"/>
        <dbReference type="ChEBI" id="CHEBI:57986"/>
        <dbReference type="ChEBI" id="CHEBI:58210"/>
        <dbReference type="ChEBI" id="CHEBI:456216"/>
        <dbReference type="EC" id="2.7.1.26"/>
    </reaction>
</comment>
<keyword evidence="5 15" id="KW-0288">FMN</keyword>
<evidence type="ECO:0000256" key="2">
    <source>
        <dbReference type="ARBA" id="ARBA00004726"/>
    </source>
</evidence>
<dbReference type="InterPro" id="IPR004821">
    <property type="entry name" value="Cyt_trans-like"/>
</dbReference>
<dbReference type="AlphaFoldDB" id="A0A0C7G279"/>
<proteinExistence type="inferred from homology"/>
<keyword evidence="4 15" id="KW-0285">Flavoprotein</keyword>
<evidence type="ECO:0000256" key="1">
    <source>
        <dbReference type="ARBA" id="ARBA00002121"/>
    </source>
</evidence>
<evidence type="ECO:0000256" key="3">
    <source>
        <dbReference type="ARBA" id="ARBA00005201"/>
    </source>
</evidence>
<dbReference type="PIRSF" id="PIRSF004491">
    <property type="entry name" value="FAD_Synth"/>
    <property type="match status" value="1"/>
</dbReference>
<comment type="pathway">
    <text evidence="3 15">Cofactor biosynthesis; FMN biosynthesis; FMN from riboflavin (ATP route): step 1/1.</text>
</comment>